<feature type="domain" description="CT398-like coiled coil hairpin" evidence="3">
    <location>
        <begin position="14"/>
        <end position="193"/>
    </location>
</feature>
<proteinExistence type="predicted"/>
<protein>
    <submittedName>
        <fullName evidence="4">Zn-ribbon-like protein</fullName>
    </submittedName>
</protein>
<dbReference type="STRING" id="183763.LP52_01810"/>
<dbReference type="PANTHER" id="PTHR39082:SF1">
    <property type="entry name" value="SCAVENGER RECEPTOR CLASS A MEMBER 3"/>
    <property type="match status" value="1"/>
</dbReference>
<name>A0A0C2FLW7_9ACTN</name>
<evidence type="ECO:0000313" key="4">
    <source>
        <dbReference type="EMBL" id="KII00320.1"/>
    </source>
</evidence>
<dbReference type="EMBL" id="JROO01000004">
    <property type="protein sequence ID" value="KII00320.1"/>
    <property type="molecule type" value="Genomic_DNA"/>
</dbReference>
<dbReference type="OrthoDB" id="9784388at2"/>
<gene>
    <name evidence="4" type="ORF">LP52_01810</name>
</gene>
<sequence>MKAEPAHQIRLLDLQEIDSRLAQLAHRLRTLPENEEVRRLDTRIAELRDRSTALTTALSDLDREQRKAESDVDQVRTRAERDTQRLDSGQVGSPKDLEHLQSEIVSLQRRQTELEEIVLEVMERREDLEGQESRLRKELDEAEAERDVVEERRSTAVAEIEADRATESTRRERIAEEIPEDLLAFYTKLRDQNEGVGAAPLRYGRCGGCALALSTAELSEIRQAPADEVMRCDQCRRILVRTTDSGI</sequence>
<dbReference type="RefSeq" id="WP_040270173.1">
    <property type="nucleotide sequence ID" value="NZ_JROO01000004.1"/>
</dbReference>
<keyword evidence="5" id="KW-1185">Reference proteome</keyword>
<feature type="region of interest" description="Disordered" evidence="1">
    <location>
        <begin position="62"/>
        <end position="94"/>
    </location>
</feature>
<evidence type="ECO:0000259" key="3">
    <source>
        <dbReference type="Pfam" id="PF24481"/>
    </source>
</evidence>
<evidence type="ECO:0000259" key="2">
    <source>
        <dbReference type="Pfam" id="PF02591"/>
    </source>
</evidence>
<organism evidence="4 5">
    <name type="scientific">Streptomonospora alba</name>
    <dbReference type="NCBI Taxonomy" id="183763"/>
    <lineage>
        <taxon>Bacteria</taxon>
        <taxon>Bacillati</taxon>
        <taxon>Actinomycetota</taxon>
        <taxon>Actinomycetes</taxon>
        <taxon>Streptosporangiales</taxon>
        <taxon>Nocardiopsidaceae</taxon>
        <taxon>Streptomonospora</taxon>
    </lineage>
</organism>
<evidence type="ECO:0000256" key="1">
    <source>
        <dbReference type="SAM" id="MobiDB-lite"/>
    </source>
</evidence>
<dbReference type="Gene3D" id="1.10.287.1490">
    <property type="match status" value="1"/>
</dbReference>
<dbReference type="Pfam" id="PF24481">
    <property type="entry name" value="CT398_CC"/>
    <property type="match status" value="1"/>
</dbReference>
<comment type="caution">
    <text evidence="4">The sequence shown here is derived from an EMBL/GenBank/DDBJ whole genome shotgun (WGS) entry which is preliminary data.</text>
</comment>
<dbReference type="Proteomes" id="UP000031675">
    <property type="component" value="Unassembled WGS sequence"/>
</dbReference>
<feature type="domain" description="C4-type zinc ribbon" evidence="2">
    <location>
        <begin position="205"/>
        <end position="239"/>
    </location>
</feature>
<dbReference type="PANTHER" id="PTHR39082">
    <property type="entry name" value="PHOSPHOLIPASE C-BETA-2-RELATED"/>
    <property type="match status" value="1"/>
</dbReference>
<feature type="compositionally biased region" description="Basic and acidic residues" evidence="1">
    <location>
        <begin position="62"/>
        <end position="85"/>
    </location>
</feature>
<evidence type="ECO:0000313" key="5">
    <source>
        <dbReference type="Proteomes" id="UP000031675"/>
    </source>
</evidence>
<dbReference type="InterPro" id="IPR052376">
    <property type="entry name" value="Oxidative_Scav/Glycosyltrans"/>
</dbReference>
<dbReference type="InterPro" id="IPR056003">
    <property type="entry name" value="CT398_CC_hairpin"/>
</dbReference>
<dbReference type="InterPro" id="IPR003743">
    <property type="entry name" value="Zf-RING_7"/>
</dbReference>
<reference evidence="5" key="1">
    <citation type="journal article" date="2015" name="Chem. Biol.">
        <title>Structure, bioactivity, and resistance mechanism of streptomonomicin, an unusual lasso Peptide from an understudied halophilic actinomycete.</title>
        <authorList>
            <person name="Metelev M."/>
            <person name="Tietz J.I."/>
            <person name="Melby J.O."/>
            <person name="Blair P.M."/>
            <person name="Zhu L."/>
            <person name="Livnat I."/>
            <person name="Severinov K."/>
            <person name="Mitchell D.A."/>
        </authorList>
    </citation>
    <scope>NUCLEOTIDE SEQUENCE [LARGE SCALE GENOMIC DNA]</scope>
    <source>
        <strain evidence="5">YIM 90003</strain>
    </source>
</reference>
<dbReference type="AlphaFoldDB" id="A0A0C2FLW7"/>
<accession>A0A0C2FLW7</accession>
<dbReference type="Pfam" id="PF02591">
    <property type="entry name" value="Zn_ribbon_9"/>
    <property type="match status" value="1"/>
</dbReference>